<dbReference type="InterPro" id="IPR036388">
    <property type="entry name" value="WH-like_DNA-bd_sf"/>
</dbReference>
<dbReference type="Proteomes" id="UP001055125">
    <property type="component" value="Unassembled WGS sequence"/>
</dbReference>
<dbReference type="InterPro" id="IPR006199">
    <property type="entry name" value="LexA_DNA-bd_dom"/>
</dbReference>
<dbReference type="Pfam" id="PF01726">
    <property type="entry name" value="LexA_DNA_bind"/>
    <property type="match status" value="1"/>
</dbReference>
<evidence type="ECO:0000313" key="2">
    <source>
        <dbReference type="EMBL" id="GJD93393.1"/>
    </source>
</evidence>
<dbReference type="SUPFAM" id="SSF46785">
    <property type="entry name" value="Winged helix' DNA-binding domain"/>
    <property type="match status" value="1"/>
</dbReference>
<evidence type="ECO:0000259" key="1">
    <source>
        <dbReference type="Pfam" id="PF01726"/>
    </source>
</evidence>
<dbReference type="Gene3D" id="1.10.10.10">
    <property type="entry name" value="Winged helix-like DNA-binding domain superfamily/Winged helix DNA-binding domain"/>
    <property type="match status" value="1"/>
</dbReference>
<gene>
    <name evidence="2" type="primary">lexA_1</name>
    <name evidence="2" type="ORF">OCOJLMKI_0587</name>
</gene>
<evidence type="ECO:0000313" key="3">
    <source>
        <dbReference type="Proteomes" id="UP001055125"/>
    </source>
</evidence>
<dbReference type="EMBL" id="BPQP01000008">
    <property type="protein sequence ID" value="GJD93393.1"/>
    <property type="molecule type" value="Genomic_DNA"/>
</dbReference>
<name>A0ABQ4RUP0_9HYPH</name>
<dbReference type="InterPro" id="IPR036390">
    <property type="entry name" value="WH_DNA-bd_sf"/>
</dbReference>
<proteinExistence type="predicted"/>
<organism evidence="2 3">
    <name type="scientific">Methylobacterium iners</name>
    <dbReference type="NCBI Taxonomy" id="418707"/>
    <lineage>
        <taxon>Bacteria</taxon>
        <taxon>Pseudomonadati</taxon>
        <taxon>Pseudomonadota</taxon>
        <taxon>Alphaproteobacteria</taxon>
        <taxon>Hyphomicrobiales</taxon>
        <taxon>Methylobacteriaceae</taxon>
        <taxon>Methylobacterium</taxon>
    </lineage>
</organism>
<dbReference type="RefSeq" id="WP_238242600.1">
    <property type="nucleotide sequence ID" value="NZ_BPQP01000008.1"/>
</dbReference>
<reference evidence="2" key="2">
    <citation type="submission" date="2021-08" db="EMBL/GenBank/DDBJ databases">
        <authorList>
            <person name="Tani A."/>
            <person name="Ola A."/>
            <person name="Ogura Y."/>
            <person name="Katsura K."/>
            <person name="Hayashi T."/>
        </authorList>
    </citation>
    <scope>NUCLEOTIDE SEQUENCE</scope>
    <source>
        <strain evidence="2">DSM 19015</strain>
    </source>
</reference>
<comment type="caution">
    <text evidence="2">The sequence shown here is derived from an EMBL/GenBank/DDBJ whole genome shotgun (WGS) entry which is preliminary data.</text>
</comment>
<reference evidence="2" key="1">
    <citation type="journal article" date="2021" name="Front. Microbiol.">
        <title>Comprehensive Comparative Genomics and Phenotyping of Methylobacterium Species.</title>
        <authorList>
            <person name="Alessa O."/>
            <person name="Ogura Y."/>
            <person name="Fujitani Y."/>
            <person name="Takami H."/>
            <person name="Hayashi T."/>
            <person name="Sahin N."/>
            <person name="Tani A."/>
        </authorList>
    </citation>
    <scope>NUCLEOTIDE SEQUENCE</scope>
    <source>
        <strain evidence="2">DSM 19015</strain>
    </source>
</reference>
<sequence length="158" mass="17136">MNAQTAFRPKLNLTIRQRQLLDFISARVAAGLEAPSYTEMADHLGVASKSNIHRLVQGLIERGYLHEMPANRKRALTLVSESASAAMAAPTSAPALPPQAGLVRIQNVDAATGTATLDYAVKLPTALALELLEHCQSRQEAPNEIVITAIVRHLRRQP</sequence>
<feature type="domain" description="LexA repressor DNA-binding" evidence="1">
    <location>
        <begin position="12"/>
        <end position="70"/>
    </location>
</feature>
<accession>A0ABQ4RUP0</accession>
<protein>
    <submittedName>
        <fullName evidence="2">LexA repressor</fullName>
    </submittedName>
</protein>
<keyword evidence="3" id="KW-1185">Reference proteome</keyword>